<keyword evidence="3" id="KW-1185">Reference proteome</keyword>
<reference evidence="2 3" key="1">
    <citation type="journal article" date="2021" name="Commun. Biol.">
        <title>The genome of Shorea leprosula (Dipterocarpaceae) highlights the ecological relevance of drought in aseasonal tropical rainforests.</title>
        <authorList>
            <person name="Ng K.K.S."/>
            <person name="Kobayashi M.J."/>
            <person name="Fawcett J.A."/>
            <person name="Hatakeyama M."/>
            <person name="Paape T."/>
            <person name="Ng C.H."/>
            <person name="Ang C.C."/>
            <person name="Tnah L.H."/>
            <person name="Lee C.T."/>
            <person name="Nishiyama T."/>
            <person name="Sese J."/>
            <person name="O'Brien M.J."/>
            <person name="Copetti D."/>
            <person name="Mohd Noor M.I."/>
            <person name="Ong R.C."/>
            <person name="Putra M."/>
            <person name="Sireger I.Z."/>
            <person name="Indrioko S."/>
            <person name="Kosugi Y."/>
            <person name="Izuno A."/>
            <person name="Isagi Y."/>
            <person name="Lee S.L."/>
            <person name="Shimizu K.K."/>
        </authorList>
    </citation>
    <scope>NUCLEOTIDE SEQUENCE [LARGE SCALE GENOMIC DNA]</scope>
    <source>
        <strain evidence="2">214</strain>
    </source>
</reference>
<gene>
    <name evidence="2" type="ORF">SLEP1_g42699</name>
</gene>
<accession>A0AAV5LAX5</accession>
<dbReference type="Proteomes" id="UP001054252">
    <property type="component" value="Unassembled WGS sequence"/>
</dbReference>
<protein>
    <submittedName>
        <fullName evidence="2">Uncharacterized protein</fullName>
    </submittedName>
</protein>
<evidence type="ECO:0000313" key="2">
    <source>
        <dbReference type="EMBL" id="GKV34322.1"/>
    </source>
</evidence>
<feature type="region of interest" description="Disordered" evidence="1">
    <location>
        <begin position="26"/>
        <end position="51"/>
    </location>
</feature>
<proteinExistence type="predicted"/>
<dbReference type="AlphaFoldDB" id="A0AAV5LAX5"/>
<evidence type="ECO:0000313" key="3">
    <source>
        <dbReference type="Proteomes" id="UP001054252"/>
    </source>
</evidence>
<evidence type="ECO:0000256" key="1">
    <source>
        <dbReference type="SAM" id="MobiDB-lite"/>
    </source>
</evidence>
<dbReference type="PANTHER" id="PTHR36789">
    <property type="entry name" value="TRANSMEMBRANE PROTEIN"/>
    <property type="match status" value="1"/>
</dbReference>
<feature type="compositionally biased region" description="Basic and acidic residues" evidence="1">
    <location>
        <begin position="26"/>
        <end position="36"/>
    </location>
</feature>
<name>A0AAV5LAX5_9ROSI</name>
<organism evidence="2 3">
    <name type="scientific">Rubroshorea leprosula</name>
    <dbReference type="NCBI Taxonomy" id="152421"/>
    <lineage>
        <taxon>Eukaryota</taxon>
        <taxon>Viridiplantae</taxon>
        <taxon>Streptophyta</taxon>
        <taxon>Embryophyta</taxon>
        <taxon>Tracheophyta</taxon>
        <taxon>Spermatophyta</taxon>
        <taxon>Magnoliopsida</taxon>
        <taxon>eudicotyledons</taxon>
        <taxon>Gunneridae</taxon>
        <taxon>Pentapetalae</taxon>
        <taxon>rosids</taxon>
        <taxon>malvids</taxon>
        <taxon>Malvales</taxon>
        <taxon>Dipterocarpaceae</taxon>
        <taxon>Rubroshorea</taxon>
    </lineage>
</organism>
<dbReference type="PANTHER" id="PTHR36789:SF1">
    <property type="entry name" value="TRANSMEMBRANE PROTEIN"/>
    <property type="match status" value="1"/>
</dbReference>
<dbReference type="EMBL" id="BPVZ01000104">
    <property type="protein sequence ID" value="GKV34322.1"/>
    <property type="molecule type" value="Genomic_DNA"/>
</dbReference>
<comment type="caution">
    <text evidence="2">The sequence shown here is derived from an EMBL/GenBank/DDBJ whole genome shotgun (WGS) entry which is preliminary data.</text>
</comment>
<sequence length="131" mass="14411">MGWSLMGFQSPFKCALFAQNGNNDDLIKESGEKERPNGFVNGDGGDFDSKKDRRPAFNFRWGELLDLDPENILVVGLTGLLGWASAQLSSVAALLYLGGHSGCCSQVHFHCYSPHFHSYYPSLNLCSTSFV</sequence>